<proteinExistence type="inferred from homology"/>
<evidence type="ECO:0000256" key="2">
    <source>
        <dbReference type="ARBA" id="ARBA00023002"/>
    </source>
</evidence>
<dbReference type="InterPro" id="IPR009029">
    <property type="entry name" value="HMG_CoA_Rdtase_sub-bd_dom_sf"/>
</dbReference>
<organism evidence="3 4">
    <name type="scientific">Corynebacterium kroppenstedtii</name>
    <dbReference type="NCBI Taxonomy" id="161879"/>
    <lineage>
        <taxon>Bacteria</taxon>
        <taxon>Bacillati</taxon>
        <taxon>Actinomycetota</taxon>
        <taxon>Actinomycetes</taxon>
        <taxon>Mycobacteriales</taxon>
        <taxon>Corynebacteriaceae</taxon>
        <taxon>Corynebacterium</taxon>
    </lineage>
</organism>
<evidence type="ECO:0000313" key="3">
    <source>
        <dbReference type="EMBL" id="PZR03309.1"/>
    </source>
</evidence>
<dbReference type="Pfam" id="PF00368">
    <property type="entry name" value="HMG-CoA_red"/>
    <property type="match status" value="1"/>
</dbReference>
<comment type="caution">
    <text evidence="3">The sequence shown here is derived from an EMBL/GenBank/DDBJ whole genome shotgun (WGS) entry which is preliminary data.</text>
</comment>
<dbReference type="GO" id="GO:0015936">
    <property type="term" value="P:coenzyme A metabolic process"/>
    <property type="evidence" value="ECO:0007669"/>
    <property type="project" value="InterPro"/>
</dbReference>
<dbReference type="Proteomes" id="UP000249432">
    <property type="component" value="Unassembled WGS sequence"/>
</dbReference>
<dbReference type="Gene3D" id="3.90.770.10">
    <property type="entry name" value="3-hydroxy-3-methylglutaryl-coenzyme A Reductase, Chain A, domain 2"/>
    <property type="match status" value="1"/>
</dbReference>
<dbReference type="EMBL" id="QFRA01000045">
    <property type="protein sequence ID" value="PZR03309.1"/>
    <property type="molecule type" value="Genomic_DNA"/>
</dbReference>
<dbReference type="PRINTS" id="PR00071">
    <property type="entry name" value="HMGCOARDTASE"/>
</dbReference>
<protein>
    <submittedName>
        <fullName evidence="3">Hydroxymethylglutaryl-CoA reductase</fullName>
    </submittedName>
</protein>
<dbReference type="InterPro" id="IPR023074">
    <property type="entry name" value="HMG_CoA_Rdtase_cat_sf"/>
</dbReference>
<dbReference type="RefSeq" id="WP_303735649.1">
    <property type="nucleotide sequence ID" value="NZ_CAKZHK010000003.1"/>
</dbReference>
<reference evidence="3 4" key="1">
    <citation type="submission" date="2017-08" db="EMBL/GenBank/DDBJ databases">
        <title>Infants hospitalized years apart are colonized by the same room-sourced microbial strains.</title>
        <authorList>
            <person name="Brooks B."/>
            <person name="Olm M.R."/>
            <person name="Firek B.A."/>
            <person name="Baker R."/>
            <person name="Thomas B.C."/>
            <person name="Morowitz M.J."/>
            <person name="Banfield J.F."/>
        </authorList>
    </citation>
    <scope>NUCLEOTIDE SEQUENCE [LARGE SCALE GENOMIC DNA]</scope>
    <source>
        <strain evidence="3">S2_003_000_R1_3</strain>
    </source>
</reference>
<name>A0A2W5SJE0_9CORY</name>
<dbReference type="PANTHER" id="PTHR10572:SF24">
    <property type="entry name" value="3-HYDROXY-3-METHYLGLUTARYL-COENZYME A REDUCTASE"/>
    <property type="match status" value="1"/>
</dbReference>
<comment type="similarity">
    <text evidence="1">Belongs to the HMG-CoA reductase family.</text>
</comment>
<dbReference type="PANTHER" id="PTHR10572">
    <property type="entry name" value="3-HYDROXY-3-METHYLGLUTARYL-COENZYME A REDUCTASE"/>
    <property type="match status" value="1"/>
</dbReference>
<dbReference type="Gene3D" id="3.30.70.420">
    <property type="entry name" value="Hydroxymethylglutaryl-CoA reductase, class I/II, NAD/NADP-binding domain"/>
    <property type="match status" value="1"/>
</dbReference>
<dbReference type="AlphaFoldDB" id="A0A2W5SJE0"/>
<dbReference type="SUPFAM" id="SSF55035">
    <property type="entry name" value="NAD-binding domain of HMG-CoA reductase"/>
    <property type="match status" value="1"/>
</dbReference>
<dbReference type="InterPro" id="IPR002202">
    <property type="entry name" value="HMG_CoA_Rdtase"/>
</dbReference>
<accession>A0A2W5SJE0</accession>
<gene>
    <name evidence="3" type="ORF">DI525_10495</name>
</gene>
<evidence type="ECO:0000313" key="4">
    <source>
        <dbReference type="Proteomes" id="UP000249432"/>
    </source>
</evidence>
<keyword evidence="2" id="KW-0560">Oxidoreductase</keyword>
<dbReference type="SUPFAM" id="SSF56542">
    <property type="entry name" value="Substrate-binding domain of HMG-CoA reductase"/>
    <property type="match status" value="1"/>
</dbReference>
<dbReference type="GO" id="GO:0004420">
    <property type="term" value="F:hydroxymethylglutaryl-CoA reductase (NADPH) activity"/>
    <property type="evidence" value="ECO:0007669"/>
    <property type="project" value="InterPro"/>
</dbReference>
<dbReference type="InterPro" id="IPR009023">
    <property type="entry name" value="HMG_CoA_Rdtase_NAD(P)-bd_sf"/>
</dbReference>
<evidence type="ECO:0000256" key="1">
    <source>
        <dbReference type="ARBA" id="ARBA00007661"/>
    </source>
</evidence>
<sequence>MSDNLYAPIPMSWIGPVHISGNVVSGETAGWNSEDGTQNQESGASYGAISIPMATYETPLWPSVGRGAKVSRYVEGGIRATLVDERMTRSVYFEAPNAGVALRVATELDRRRYELQAVVAQASRFAKLIDLHVQYAGNLLFVRFEFTTGDASGHNMVTLASDNLMPWILQQYPELRYGSISGNYCSDKKATAVNGILGRGKNVVTEMLIPRNVVEERLKTTPEQIADLNVRKNLVGTTLAGGLRTANAHYANMLLAFYLATGQDAANIVEGSQGITHAEVRDGDLYFSCNLPNLIVGTVGNGKGQGLEVVEENLRRLGCREDRPAGDNARRLAVLCAASVFCGELSLLAAQTNPGELMAAHVKIERKGE</sequence>
<dbReference type="PROSITE" id="PS50065">
    <property type="entry name" value="HMG_COA_REDUCTASE_4"/>
    <property type="match status" value="1"/>
</dbReference>